<feature type="compositionally biased region" description="Basic and acidic residues" evidence="1">
    <location>
        <begin position="19"/>
        <end position="30"/>
    </location>
</feature>
<proteinExistence type="predicted"/>
<accession>A0A8J6HSB4</accession>
<evidence type="ECO:0000313" key="3">
    <source>
        <dbReference type="Proteomes" id="UP000719412"/>
    </source>
</evidence>
<reference evidence="2" key="1">
    <citation type="journal article" date="2020" name="J Insects Food Feed">
        <title>The yellow mealworm (Tenebrio molitor) genome: a resource for the emerging insects as food and feed industry.</title>
        <authorList>
            <person name="Eriksson T."/>
            <person name="Andere A."/>
            <person name="Kelstrup H."/>
            <person name="Emery V."/>
            <person name="Picard C."/>
        </authorList>
    </citation>
    <scope>NUCLEOTIDE SEQUENCE</scope>
    <source>
        <strain evidence="2">Stoneville</strain>
        <tissue evidence="2">Whole head</tissue>
    </source>
</reference>
<evidence type="ECO:0000256" key="1">
    <source>
        <dbReference type="SAM" id="MobiDB-lite"/>
    </source>
</evidence>
<feature type="region of interest" description="Disordered" evidence="1">
    <location>
        <begin position="1"/>
        <end position="33"/>
    </location>
</feature>
<reference evidence="2" key="2">
    <citation type="submission" date="2021-08" db="EMBL/GenBank/DDBJ databases">
        <authorList>
            <person name="Eriksson T."/>
        </authorList>
    </citation>
    <scope>NUCLEOTIDE SEQUENCE</scope>
    <source>
        <strain evidence="2">Stoneville</strain>
        <tissue evidence="2">Whole head</tissue>
    </source>
</reference>
<protein>
    <submittedName>
        <fullName evidence="2">Uncharacterized protein</fullName>
    </submittedName>
</protein>
<name>A0A8J6HSB4_TENMO</name>
<dbReference type="EMBL" id="JABDTM020014548">
    <property type="protein sequence ID" value="KAH0819447.1"/>
    <property type="molecule type" value="Genomic_DNA"/>
</dbReference>
<comment type="caution">
    <text evidence="2">The sequence shown here is derived from an EMBL/GenBank/DDBJ whole genome shotgun (WGS) entry which is preliminary data.</text>
</comment>
<dbReference type="Proteomes" id="UP000719412">
    <property type="component" value="Unassembled WGS sequence"/>
</dbReference>
<evidence type="ECO:0000313" key="2">
    <source>
        <dbReference type="EMBL" id="KAH0819447.1"/>
    </source>
</evidence>
<organism evidence="2 3">
    <name type="scientific">Tenebrio molitor</name>
    <name type="common">Yellow mealworm beetle</name>
    <dbReference type="NCBI Taxonomy" id="7067"/>
    <lineage>
        <taxon>Eukaryota</taxon>
        <taxon>Metazoa</taxon>
        <taxon>Ecdysozoa</taxon>
        <taxon>Arthropoda</taxon>
        <taxon>Hexapoda</taxon>
        <taxon>Insecta</taxon>
        <taxon>Pterygota</taxon>
        <taxon>Neoptera</taxon>
        <taxon>Endopterygota</taxon>
        <taxon>Coleoptera</taxon>
        <taxon>Polyphaga</taxon>
        <taxon>Cucujiformia</taxon>
        <taxon>Tenebrionidae</taxon>
        <taxon>Tenebrio</taxon>
    </lineage>
</organism>
<sequence>MSQESQDANKKRRWANSGLRRETGERKDENPIEYATPSYLMFARESRTVNDVTHDAQSIVNTENFVAEATP</sequence>
<dbReference type="AlphaFoldDB" id="A0A8J6HSB4"/>
<keyword evidence="3" id="KW-1185">Reference proteome</keyword>
<gene>
    <name evidence="2" type="ORF">GEV33_003344</name>
</gene>